<accession>A0AAV4NNV7</accession>
<evidence type="ECO:0000313" key="1">
    <source>
        <dbReference type="EMBL" id="GIX86469.1"/>
    </source>
</evidence>
<reference evidence="1 2" key="1">
    <citation type="submission" date="2021-06" db="EMBL/GenBank/DDBJ databases">
        <title>Caerostris extrusa draft genome.</title>
        <authorList>
            <person name="Kono N."/>
            <person name="Arakawa K."/>
        </authorList>
    </citation>
    <scope>NUCLEOTIDE SEQUENCE [LARGE SCALE GENOMIC DNA]</scope>
</reference>
<keyword evidence="2" id="KW-1185">Reference proteome</keyword>
<sequence length="103" mass="11411">MKRGVKCQIINFQRDGQHMHRFIRNALLRGGEGKRGGVGSCPSRVLLYADCCCDVCVATFISRTTNLRLISGRNGSLFHSSGSLHQIILPRDNEIITDPESIP</sequence>
<dbReference type="EMBL" id="BPLR01003594">
    <property type="protein sequence ID" value="GIX86469.1"/>
    <property type="molecule type" value="Genomic_DNA"/>
</dbReference>
<gene>
    <name evidence="1" type="ORF">CEXT_560981</name>
</gene>
<comment type="caution">
    <text evidence="1">The sequence shown here is derived from an EMBL/GenBank/DDBJ whole genome shotgun (WGS) entry which is preliminary data.</text>
</comment>
<evidence type="ECO:0000313" key="2">
    <source>
        <dbReference type="Proteomes" id="UP001054945"/>
    </source>
</evidence>
<organism evidence="1 2">
    <name type="scientific">Caerostris extrusa</name>
    <name type="common">Bark spider</name>
    <name type="synonym">Caerostris bankana</name>
    <dbReference type="NCBI Taxonomy" id="172846"/>
    <lineage>
        <taxon>Eukaryota</taxon>
        <taxon>Metazoa</taxon>
        <taxon>Ecdysozoa</taxon>
        <taxon>Arthropoda</taxon>
        <taxon>Chelicerata</taxon>
        <taxon>Arachnida</taxon>
        <taxon>Araneae</taxon>
        <taxon>Araneomorphae</taxon>
        <taxon>Entelegynae</taxon>
        <taxon>Araneoidea</taxon>
        <taxon>Araneidae</taxon>
        <taxon>Caerostris</taxon>
    </lineage>
</organism>
<protein>
    <submittedName>
        <fullName evidence="1">Uncharacterized protein</fullName>
    </submittedName>
</protein>
<dbReference type="AlphaFoldDB" id="A0AAV4NNV7"/>
<proteinExistence type="predicted"/>
<dbReference type="Proteomes" id="UP001054945">
    <property type="component" value="Unassembled WGS sequence"/>
</dbReference>
<name>A0AAV4NNV7_CAEEX</name>